<keyword evidence="1" id="KW-1185">Reference proteome</keyword>
<reference evidence="1" key="1">
    <citation type="journal article" date="2013" name="Genetics">
        <title>The draft genome and transcriptome of Panagrellus redivivus are shaped by the harsh demands of a free-living lifestyle.</title>
        <authorList>
            <person name="Srinivasan J."/>
            <person name="Dillman A.R."/>
            <person name="Macchietto M.G."/>
            <person name="Heikkinen L."/>
            <person name="Lakso M."/>
            <person name="Fracchia K.M."/>
            <person name="Antoshechkin I."/>
            <person name="Mortazavi A."/>
            <person name="Wong G."/>
            <person name="Sternberg P.W."/>
        </authorList>
    </citation>
    <scope>NUCLEOTIDE SEQUENCE [LARGE SCALE GENOMIC DNA]</scope>
    <source>
        <strain evidence="1">MT8872</strain>
    </source>
</reference>
<protein>
    <submittedName>
        <fullName evidence="2">HIT domain-containing protein</fullName>
    </submittedName>
</protein>
<reference evidence="2" key="2">
    <citation type="submission" date="2020-10" db="UniProtKB">
        <authorList>
            <consortium name="WormBaseParasite"/>
        </authorList>
    </citation>
    <scope>IDENTIFICATION</scope>
</reference>
<organism evidence="1 2">
    <name type="scientific">Panagrellus redivivus</name>
    <name type="common">Microworm</name>
    <dbReference type="NCBI Taxonomy" id="6233"/>
    <lineage>
        <taxon>Eukaryota</taxon>
        <taxon>Metazoa</taxon>
        <taxon>Ecdysozoa</taxon>
        <taxon>Nematoda</taxon>
        <taxon>Chromadorea</taxon>
        <taxon>Rhabditida</taxon>
        <taxon>Tylenchina</taxon>
        <taxon>Panagrolaimomorpha</taxon>
        <taxon>Panagrolaimoidea</taxon>
        <taxon>Panagrolaimidae</taxon>
        <taxon>Panagrellus</taxon>
    </lineage>
</organism>
<sequence>MDTCLTINDNKSVITKNWCEGAGDESMTVRTVGLLPGWQYRKFSYLPCQSSINKCTKHLYNNCDAVTRSKYILSAFKIAVHGKQARMLLRSKTADTIEIAICEVEEDIRFREATESMDKLTLNSIQDEDQVGVMATLIEKAVNRIHMATQTNDPRNLHFAYLNPHVHLHVHLPVLKLKTVFKV</sequence>
<accession>A0A7E4ZW10</accession>
<proteinExistence type="predicted"/>
<name>A0A7E4ZW10_PANRE</name>
<evidence type="ECO:0000313" key="1">
    <source>
        <dbReference type="Proteomes" id="UP000492821"/>
    </source>
</evidence>
<dbReference type="Proteomes" id="UP000492821">
    <property type="component" value="Unassembled WGS sequence"/>
</dbReference>
<dbReference type="AlphaFoldDB" id="A0A7E4ZW10"/>
<evidence type="ECO:0000313" key="2">
    <source>
        <dbReference type="WBParaSite" id="Pan_g20943.t1"/>
    </source>
</evidence>
<dbReference type="WBParaSite" id="Pan_g20943.t1">
    <property type="protein sequence ID" value="Pan_g20943.t1"/>
    <property type="gene ID" value="Pan_g20943"/>
</dbReference>